<protein>
    <submittedName>
        <fullName evidence="1">Uncharacterized protein</fullName>
    </submittedName>
</protein>
<keyword evidence="2" id="KW-1185">Reference proteome</keyword>
<name>A0A9J5XAC2_SOLCO</name>
<proteinExistence type="predicted"/>
<dbReference type="EMBL" id="JACXVP010000009">
    <property type="protein sequence ID" value="KAG5584591.1"/>
    <property type="molecule type" value="Genomic_DNA"/>
</dbReference>
<evidence type="ECO:0000313" key="2">
    <source>
        <dbReference type="Proteomes" id="UP000824120"/>
    </source>
</evidence>
<organism evidence="1 2">
    <name type="scientific">Solanum commersonii</name>
    <name type="common">Commerson's wild potato</name>
    <name type="synonym">Commerson's nightshade</name>
    <dbReference type="NCBI Taxonomy" id="4109"/>
    <lineage>
        <taxon>Eukaryota</taxon>
        <taxon>Viridiplantae</taxon>
        <taxon>Streptophyta</taxon>
        <taxon>Embryophyta</taxon>
        <taxon>Tracheophyta</taxon>
        <taxon>Spermatophyta</taxon>
        <taxon>Magnoliopsida</taxon>
        <taxon>eudicotyledons</taxon>
        <taxon>Gunneridae</taxon>
        <taxon>Pentapetalae</taxon>
        <taxon>asterids</taxon>
        <taxon>lamiids</taxon>
        <taxon>Solanales</taxon>
        <taxon>Solanaceae</taxon>
        <taxon>Solanoideae</taxon>
        <taxon>Solaneae</taxon>
        <taxon>Solanum</taxon>
    </lineage>
</organism>
<comment type="caution">
    <text evidence="1">The sequence shown here is derived from an EMBL/GenBank/DDBJ whole genome shotgun (WGS) entry which is preliminary data.</text>
</comment>
<evidence type="ECO:0000313" key="1">
    <source>
        <dbReference type="EMBL" id="KAG5584591.1"/>
    </source>
</evidence>
<accession>A0A9J5XAC2</accession>
<dbReference type="Proteomes" id="UP000824120">
    <property type="component" value="Chromosome 9"/>
</dbReference>
<gene>
    <name evidence="1" type="ORF">H5410_045025</name>
</gene>
<reference evidence="1 2" key="1">
    <citation type="submission" date="2020-09" db="EMBL/GenBank/DDBJ databases">
        <title>De no assembly of potato wild relative species, Solanum commersonii.</title>
        <authorList>
            <person name="Cho K."/>
        </authorList>
    </citation>
    <scope>NUCLEOTIDE SEQUENCE [LARGE SCALE GENOMIC DNA]</scope>
    <source>
        <strain evidence="1">LZ3.2</strain>
        <tissue evidence="1">Leaf</tissue>
    </source>
</reference>
<dbReference type="AlphaFoldDB" id="A0A9J5XAC2"/>
<sequence length="91" mass="10958">MALKVLQENTTKSMKCNLEWNMNLLLRIKDIRIIHLFKETYLKIYSHYIQLVTNMEMWPQSTNPFVIPPDIRKLLGRPRLCRRKGQNENKT</sequence>